<dbReference type="AlphaFoldDB" id="A0A4Y4DLR0"/>
<accession>A0A4Y4DLR0</accession>
<proteinExistence type="predicted"/>
<name>A0A4Y4DLR0_GLUUR</name>
<dbReference type="Proteomes" id="UP000316612">
    <property type="component" value="Unassembled WGS sequence"/>
</dbReference>
<dbReference type="SUPFAM" id="SSF141571">
    <property type="entry name" value="Pentapeptide repeat-like"/>
    <property type="match status" value="1"/>
</dbReference>
<comment type="caution">
    <text evidence="1">The sequence shown here is derived from an EMBL/GenBank/DDBJ whole genome shotgun (WGS) entry which is preliminary data.</text>
</comment>
<dbReference type="OrthoDB" id="2579959at2"/>
<evidence type="ECO:0000313" key="1">
    <source>
        <dbReference type="EMBL" id="GED04560.1"/>
    </source>
</evidence>
<dbReference type="Pfam" id="PF00805">
    <property type="entry name" value="Pentapeptide"/>
    <property type="match status" value="1"/>
</dbReference>
<evidence type="ECO:0008006" key="3">
    <source>
        <dbReference type="Google" id="ProtNLM"/>
    </source>
</evidence>
<dbReference type="RefSeq" id="WP_141360840.1">
    <property type="nucleotide sequence ID" value="NZ_BAAAJL010000007.1"/>
</dbReference>
<dbReference type="Gene3D" id="2.160.20.80">
    <property type="entry name" value="E3 ubiquitin-protein ligase SopA"/>
    <property type="match status" value="1"/>
</dbReference>
<dbReference type="InterPro" id="IPR001646">
    <property type="entry name" value="5peptide_repeat"/>
</dbReference>
<evidence type="ECO:0000313" key="2">
    <source>
        <dbReference type="Proteomes" id="UP000316612"/>
    </source>
</evidence>
<protein>
    <recommendedName>
        <fullName evidence="3">Pentapeptide repeat protein</fullName>
    </recommendedName>
</protein>
<organism evidence="1 2">
    <name type="scientific">Glutamicibacter uratoxydans</name>
    <name type="common">Arthrobacter uratoxydans</name>
    <dbReference type="NCBI Taxonomy" id="43667"/>
    <lineage>
        <taxon>Bacteria</taxon>
        <taxon>Bacillati</taxon>
        <taxon>Actinomycetota</taxon>
        <taxon>Actinomycetes</taxon>
        <taxon>Micrococcales</taxon>
        <taxon>Micrococcaceae</taxon>
        <taxon>Glutamicibacter</taxon>
    </lineage>
</organism>
<reference evidence="1 2" key="1">
    <citation type="submission" date="2019-06" db="EMBL/GenBank/DDBJ databases">
        <title>Whole genome shotgun sequence of Glutamicibacter uratoxydans NBRC 15515.</title>
        <authorList>
            <person name="Hosoyama A."/>
            <person name="Uohara A."/>
            <person name="Ohji S."/>
            <person name="Ichikawa N."/>
        </authorList>
    </citation>
    <scope>NUCLEOTIDE SEQUENCE [LARGE SCALE GENOMIC DNA]</scope>
    <source>
        <strain evidence="1 2">NBRC 15515</strain>
    </source>
</reference>
<gene>
    <name evidence="1" type="ORF">AUR04nite_00920</name>
</gene>
<keyword evidence="2" id="KW-1185">Reference proteome</keyword>
<sequence>MPAPKIRHFVLPELAAGLPGDLLDAGYIDALEFSSLSQEFEADGARFEDCAFTSLNALTLSLRAARLIQCELNQVNAPVFQGTGVHLNDVRISHSRFGSADAADSTWDSVIVQNCKFGWLNLRGAKLRDVEFRNCQFDELDLGEATRVRFTDCRTAVLAAHQAKLNSVELQGLDFASVDGIPGLRGASINSLQLSGLAEQLAVHVGLKITY</sequence>
<dbReference type="EMBL" id="BJNY01000001">
    <property type="protein sequence ID" value="GED04560.1"/>
    <property type="molecule type" value="Genomic_DNA"/>
</dbReference>